<sequence>MTSTALPTCCTPFSDRWPLPHPEPRLQLISTHFDKARLQPEDFERSAVPMIKAVAKRQAEFLAGRVCACEALRRLTGTGSVPASGEDRAPQWPENTLGSITHSDSYAAAVVGSRTDWQGLGIDAETLIEPQRAQRLSGEILTGSELERIQHLPAAEQARLITLTFSAKESLFKALYPQVLKRFWFHDAELLSVDNAQQFTMRLLIDLDANWVTGSVVTGQFCQMDNYLLTLIAIPR</sequence>
<organism evidence="14 15">
    <name type="scientific">Ectopseudomonas mendocina</name>
    <name type="common">Pseudomonas mendocina</name>
    <dbReference type="NCBI Taxonomy" id="300"/>
    <lineage>
        <taxon>Bacteria</taxon>
        <taxon>Pseudomonadati</taxon>
        <taxon>Pseudomonadota</taxon>
        <taxon>Gammaproteobacteria</taxon>
        <taxon>Pseudomonadales</taxon>
        <taxon>Pseudomonadaceae</taxon>
        <taxon>Ectopseudomonas</taxon>
    </lineage>
</organism>
<evidence type="ECO:0000256" key="7">
    <source>
        <dbReference type="ARBA" id="ARBA00023191"/>
    </source>
</evidence>
<dbReference type="Proteomes" id="UP001476583">
    <property type="component" value="Chromosome"/>
</dbReference>
<evidence type="ECO:0000256" key="4">
    <source>
        <dbReference type="ARBA" id="ARBA00011503"/>
    </source>
</evidence>
<proteinExistence type="inferred from homology"/>
<evidence type="ECO:0000256" key="2">
    <source>
        <dbReference type="ARBA" id="ARBA00004993"/>
    </source>
</evidence>
<dbReference type="Pfam" id="PF17837">
    <property type="entry name" value="4PPT_N"/>
    <property type="match status" value="1"/>
</dbReference>
<comment type="subunit">
    <text evidence="4">EntB, EntD, EntE, and EntF form a multienzyme complex called enterobactin synthase.</text>
</comment>
<dbReference type="InterPro" id="IPR003542">
    <property type="entry name" value="Enbac_synth_compD-like"/>
</dbReference>
<evidence type="ECO:0000259" key="13">
    <source>
        <dbReference type="Pfam" id="PF17837"/>
    </source>
</evidence>
<feature type="domain" description="4'-phosphopantetheinyl transferase" evidence="12">
    <location>
        <begin position="119"/>
        <end position="225"/>
    </location>
</feature>
<reference evidence="14 15" key="1">
    <citation type="submission" date="2024-03" db="EMBL/GenBank/DDBJ databases">
        <title>Complete genome of BD2.</title>
        <authorList>
            <person name="Cao G."/>
        </authorList>
    </citation>
    <scope>NUCLEOTIDE SEQUENCE [LARGE SCALE GENOMIC DNA]</scope>
    <source>
        <strain evidence="14 15">BD2</strain>
    </source>
</reference>
<keyword evidence="7" id="KW-0259">Enterobactin biosynthesis</keyword>
<dbReference type="Pfam" id="PF01648">
    <property type="entry name" value="ACPS"/>
    <property type="match status" value="1"/>
</dbReference>
<evidence type="ECO:0000256" key="9">
    <source>
        <dbReference type="ARBA" id="ARBA00031996"/>
    </source>
</evidence>
<dbReference type="SUPFAM" id="SSF56214">
    <property type="entry name" value="4'-phosphopantetheinyl transferase"/>
    <property type="match status" value="1"/>
</dbReference>
<keyword evidence="6 14" id="KW-0808">Transferase</keyword>
<evidence type="ECO:0000256" key="1">
    <source>
        <dbReference type="ARBA" id="ARBA00003937"/>
    </source>
</evidence>
<dbReference type="GO" id="GO:0016740">
    <property type="term" value="F:transferase activity"/>
    <property type="evidence" value="ECO:0007669"/>
    <property type="project" value="UniProtKB-KW"/>
</dbReference>
<name>A0ABZ2RM06_ECTME</name>
<protein>
    <recommendedName>
        <fullName evidence="5">Enterobactin synthase component D</fullName>
    </recommendedName>
    <alternativeName>
        <fullName evidence="8">4'-phosphopantetheinyl transferase EntD</fullName>
    </alternativeName>
    <alternativeName>
        <fullName evidence="9">Enterochelin synthase D</fullName>
    </alternativeName>
</protein>
<dbReference type="PRINTS" id="PR01399">
    <property type="entry name" value="ENTSNTHTASED"/>
</dbReference>
<comment type="similarity">
    <text evidence="3">Belongs to the P-Pant transferase superfamily. EntD family.</text>
</comment>
<evidence type="ECO:0000256" key="10">
    <source>
        <dbReference type="ARBA" id="ARBA00049176"/>
    </source>
</evidence>
<dbReference type="PANTHER" id="PTHR38096">
    <property type="entry name" value="ENTEROBACTIN SYNTHASE COMPONENT D"/>
    <property type="match status" value="1"/>
</dbReference>
<dbReference type="Gene3D" id="3.90.470.20">
    <property type="entry name" value="4'-phosphopantetheinyl transferase domain"/>
    <property type="match status" value="1"/>
</dbReference>
<comment type="catalytic activity">
    <reaction evidence="11">
        <text>apo-[peptidyl-carrier protein] + CoA = holo-[peptidyl-carrier protein] + adenosine 3',5'-bisphosphate + H(+)</text>
        <dbReference type="Rhea" id="RHEA:46228"/>
        <dbReference type="Rhea" id="RHEA-COMP:11479"/>
        <dbReference type="Rhea" id="RHEA-COMP:11480"/>
        <dbReference type="ChEBI" id="CHEBI:15378"/>
        <dbReference type="ChEBI" id="CHEBI:29999"/>
        <dbReference type="ChEBI" id="CHEBI:57287"/>
        <dbReference type="ChEBI" id="CHEBI:58343"/>
        <dbReference type="ChEBI" id="CHEBI:64479"/>
    </reaction>
</comment>
<accession>A0ABZ2RM06</accession>
<evidence type="ECO:0000256" key="11">
    <source>
        <dbReference type="ARBA" id="ARBA00049191"/>
    </source>
</evidence>
<evidence type="ECO:0000256" key="3">
    <source>
        <dbReference type="ARBA" id="ARBA00008342"/>
    </source>
</evidence>
<dbReference type="InterPro" id="IPR041354">
    <property type="entry name" value="4PPT_N"/>
</dbReference>
<dbReference type="PANTHER" id="PTHR38096:SF1">
    <property type="entry name" value="ENTEROBACTIN SYNTHASE COMPONENT D"/>
    <property type="match status" value="1"/>
</dbReference>
<dbReference type="EMBL" id="CP148074">
    <property type="protein sequence ID" value="WXL27803.1"/>
    <property type="molecule type" value="Genomic_DNA"/>
</dbReference>
<gene>
    <name evidence="14" type="ORF">WG219_10265</name>
</gene>
<keyword evidence="15" id="KW-1185">Reference proteome</keyword>
<evidence type="ECO:0000259" key="12">
    <source>
        <dbReference type="Pfam" id="PF01648"/>
    </source>
</evidence>
<evidence type="ECO:0000256" key="8">
    <source>
        <dbReference type="ARBA" id="ARBA00029894"/>
    </source>
</evidence>
<feature type="domain" description="4'-phosphopantetheinyl transferase N-terminal" evidence="13">
    <location>
        <begin position="52"/>
        <end position="111"/>
    </location>
</feature>
<comment type="pathway">
    <text evidence="2">Siderophore biosynthesis; enterobactin biosynthesis.</text>
</comment>
<evidence type="ECO:0000313" key="15">
    <source>
        <dbReference type="Proteomes" id="UP001476583"/>
    </source>
</evidence>
<dbReference type="InterPro" id="IPR008278">
    <property type="entry name" value="4-PPantetheinyl_Trfase_dom"/>
</dbReference>
<evidence type="ECO:0000256" key="5">
    <source>
        <dbReference type="ARBA" id="ARBA00019087"/>
    </source>
</evidence>
<comment type="catalytic activity">
    <reaction evidence="10">
        <text>apo-[aryl-carrier protein] + CoA = holo-[aryl-carrier protein] + adenosine 3',5'-bisphosphate + H(+)</text>
        <dbReference type="Rhea" id="RHEA:48404"/>
        <dbReference type="Rhea" id="RHEA-COMP:15903"/>
        <dbReference type="Rhea" id="RHEA-COMP:17557"/>
        <dbReference type="ChEBI" id="CHEBI:15378"/>
        <dbReference type="ChEBI" id="CHEBI:29999"/>
        <dbReference type="ChEBI" id="CHEBI:57287"/>
        <dbReference type="ChEBI" id="CHEBI:58343"/>
        <dbReference type="ChEBI" id="CHEBI:64479"/>
    </reaction>
</comment>
<comment type="function">
    <text evidence="1">Involved in the biosynthesis of the siderophore enterobactin (enterochelin), which is a macrocyclic trimeric lactone of N-(2,3-dihydroxybenzoyl)-serine. The serine trilactone serves as a scaffolding for the three catechol functionalities that provide hexadentate coordination for the tightly ligated iron(2+) atoms. Plays an essential role in the assembly of the enterobactin by catalyzing the transfer of the 4'-phosphopantetheine (Ppant) moiety from coenzyme A to the apo-domains of both EntB (ArCP domain) and EntF (PCP domain) to yield their holo-forms which make them competent for the activation of 2,3-dihydroxybenzoate (DHB) and L-serine, respectively.</text>
</comment>
<evidence type="ECO:0000256" key="6">
    <source>
        <dbReference type="ARBA" id="ARBA00022679"/>
    </source>
</evidence>
<dbReference type="InterPro" id="IPR037143">
    <property type="entry name" value="4-PPantetheinyl_Trfase_dom_sf"/>
</dbReference>
<evidence type="ECO:0000313" key="14">
    <source>
        <dbReference type="EMBL" id="WXL27803.1"/>
    </source>
</evidence>